<protein>
    <submittedName>
        <fullName evidence="1">5795_t:CDS:1</fullName>
    </submittedName>
</protein>
<evidence type="ECO:0000313" key="2">
    <source>
        <dbReference type="Proteomes" id="UP000789342"/>
    </source>
</evidence>
<dbReference type="AlphaFoldDB" id="A0A9N9J7Q5"/>
<keyword evidence="2" id="KW-1185">Reference proteome</keyword>
<dbReference type="OrthoDB" id="2413144at2759"/>
<sequence length="46" mass="5373">IIHFFKAQYRKQLVKNHIEAYDLIQELETNTTPLNILDAILFTANA</sequence>
<dbReference type="Proteomes" id="UP000789342">
    <property type="component" value="Unassembled WGS sequence"/>
</dbReference>
<proteinExistence type="predicted"/>
<evidence type="ECO:0000313" key="1">
    <source>
        <dbReference type="EMBL" id="CAG8765958.1"/>
    </source>
</evidence>
<accession>A0A9N9J7Q5</accession>
<name>A0A9N9J7Q5_9GLOM</name>
<dbReference type="EMBL" id="CAJVPV010043567">
    <property type="protein sequence ID" value="CAG8765958.1"/>
    <property type="molecule type" value="Genomic_DNA"/>
</dbReference>
<comment type="caution">
    <text evidence="1">The sequence shown here is derived from an EMBL/GenBank/DDBJ whole genome shotgun (WGS) entry which is preliminary data.</text>
</comment>
<gene>
    <name evidence="1" type="ORF">AMORRO_LOCUS16269</name>
</gene>
<feature type="non-terminal residue" evidence="1">
    <location>
        <position position="46"/>
    </location>
</feature>
<reference evidence="1" key="1">
    <citation type="submission" date="2021-06" db="EMBL/GenBank/DDBJ databases">
        <authorList>
            <person name="Kallberg Y."/>
            <person name="Tangrot J."/>
            <person name="Rosling A."/>
        </authorList>
    </citation>
    <scope>NUCLEOTIDE SEQUENCE</scope>
    <source>
        <strain evidence="1">CL551</strain>
    </source>
</reference>
<organism evidence="1 2">
    <name type="scientific">Acaulospora morrowiae</name>
    <dbReference type="NCBI Taxonomy" id="94023"/>
    <lineage>
        <taxon>Eukaryota</taxon>
        <taxon>Fungi</taxon>
        <taxon>Fungi incertae sedis</taxon>
        <taxon>Mucoromycota</taxon>
        <taxon>Glomeromycotina</taxon>
        <taxon>Glomeromycetes</taxon>
        <taxon>Diversisporales</taxon>
        <taxon>Acaulosporaceae</taxon>
        <taxon>Acaulospora</taxon>
    </lineage>
</organism>